<accession>A0A5B9M9K9</accession>
<organism evidence="2 3">
    <name type="scientific">Stieleria maiorica</name>
    <dbReference type="NCBI Taxonomy" id="2795974"/>
    <lineage>
        <taxon>Bacteria</taxon>
        <taxon>Pseudomonadati</taxon>
        <taxon>Planctomycetota</taxon>
        <taxon>Planctomycetia</taxon>
        <taxon>Pirellulales</taxon>
        <taxon>Pirellulaceae</taxon>
        <taxon>Stieleria</taxon>
    </lineage>
</organism>
<dbReference type="AlphaFoldDB" id="A0A5B9M9K9"/>
<dbReference type="Proteomes" id="UP000321353">
    <property type="component" value="Chromosome"/>
</dbReference>
<evidence type="ECO:0000259" key="1">
    <source>
        <dbReference type="Pfam" id="PF00899"/>
    </source>
</evidence>
<protein>
    <submittedName>
        <fullName evidence="2">Molybdopterin-synthase adenylyltransferase</fullName>
        <ecNumber evidence="2">2.7.7.80</ecNumber>
    </submittedName>
</protein>
<reference evidence="2 3" key="1">
    <citation type="submission" date="2019-02" db="EMBL/GenBank/DDBJ databases">
        <title>Planctomycetal bacteria perform biofilm scaping via a novel small molecule.</title>
        <authorList>
            <person name="Jeske O."/>
            <person name="Boedeker C."/>
            <person name="Wiegand S."/>
            <person name="Breitling P."/>
            <person name="Kallscheuer N."/>
            <person name="Jogler M."/>
            <person name="Rohde M."/>
            <person name="Petersen J."/>
            <person name="Medema M.H."/>
            <person name="Surup F."/>
            <person name="Jogler C."/>
        </authorList>
    </citation>
    <scope>NUCLEOTIDE SEQUENCE [LARGE SCALE GENOMIC DNA]</scope>
    <source>
        <strain evidence="2 3">Mal15</strain>
    </source>
</reference>
<keyword evidence="2" id="KW-0808">Transferase</keyword>
<dbReference type="GO" id="GO:0061504">
    <property type="term" value="P:cyclic threonylcarbamoyladenosine biosynthetic process"/>
    <property type="evidence" value="ECO:0007669"/>
    <property type="project" value="TreeGrafter"/>
</dbReference>
<dbReference type="EMBL" id="CP036264">
    <property type="protein sequence ID" value="QEF97872.1"/>
    <property type="molecule type" value="Genomic_DNA"/>
</dbReference>
<dbReference type="InterPro" id="IPR045886">
    <property type="entry name" value="ThiF/MoeB/HesA"/>
</dbReference>
<keyword evidence="2" id="KW-0548">Nucleotidyltransferase</keyword>
<dbReference type="GO" id="GO:0061503">
    <property type="term" value="F:tRNA threonylcarbamoyladenosine dehydratase"/>
    <property type="evidence" value="ECO:0007669"/>
    <property type="project" value="TreeGrafter"/>
</dbReference>
<evidence type="ECO:0000313" key="2">
    <source>
        <dbReference type="EMBL" id="QEF97872.1"/>
    </source>
</evidence>
<dbReference type="KEGG" id="smam:Mal15_19180"/>
<dbReference type="SUPFAM" id="SSF69572">
    <property type="entry name" value="Activating enzymes of the ubiquitin-like proteins"/>
    <property type="match status" value="1"/>
</dbReference>
<dbReference type="GO" id="GO:0008641">
    <property type="term" value="F:ubiquitin-like modifier activating enzyme activity"/>
    <property type="evidence" value="ECO:0007669"/>
    <property type="project" value="InterPro"/>
</dbReference>
<name>A0A5B9M9K9_9BACT</name>
<gene>
    <name evidence="2" type="primary">moeB_1</name>
    <name evidence="2" type="ORF">Mal15_19180</name>
</gene>
<keyword evidence="3" id="KW-1185">Reference proteome</keyword>
<evidence type="ECO:0000313" key="3">
    <source>
        <dbReference type="Proteomes" id="UP000321353"/>
    </source>
</evidence>
<dbReference type="PANTHER" id="PTHR43267:SF3">
    <property type="entry name" value="THIF PROTEIN"/>
    <property type="match status" value="1"/>
</dbReference>
<dbReference type="GO" id="GO:0061605">
    <property type="term" value="F:molybdopterin-synthase adenylyltransferase activity"/>
    <property type="evidence" value="ECO:0007669"/>
    <property type="project" value="UniProtKB-EC"/>
</dbReference>
<dbReference type="InterPro" id="IPR000594">
    <property type="entry name" value="ThiF_NAD_FAD-bd"/>
</dbReference>
<feature type="domain" description="THIF-type NAD/FAD binding fold" evidence="1">
    <location>
        <begin position="14"/>
        <end position="201"/>
    </location>
</feature>
<dbReference type="RefSeq" id="WP_147867479.1">
    <property type="nucleotide sequence ID" value="NZ_CP036264.1"/>
</dbReference>
<dbReference type="PANTHER" id="PTHR43267">
    <property type="entry name" value="TRNA THREONYLCARBAMOYLADENOSINE DEHYDRATASE"/>
    <property type="match status" value="1"/>
</dbReference>
<dbReference type="Pfam" id="PF00899">
    <property type="entry name" value="ThiF"/>
    <property type="match status" value="1"/>
</dbReference>
<proteinExistence type="predicted"/>
<dbReference type="InterPro" id="IPR035985">
    <property type="entry name" value="Ubiquitin-activating_enz"/>
</dbReference>
<sequence length="218" mass="24082">MTGPADRFARQSGLVARERLADHRVTVIGVGAIGRQVALQLASIGVPRLQLIDFDHVEPTNVTTQGYRHDQIGQAKVEATVCDLRLVDPMIDVAIVKDRFRPRQRHGEIVVSCVDSISSRTAIWRCAKSRCDLWIDGRMRGEVVRVLASDDPKHDEHYETTLFAAAEAHTGSCTTASTVYAASLAASLMVHQLTRWLRGIPVERDLSVNLLASEMMPT</sequence>
<dbReference type="Gene3D" id="3.40.50.720">
    <property type="entry name" value="NAD(P)-binding Rossmann-like Domain"/>
    <property type="match status" value="1"/>
</dbReference>
<dbReference type="EC" id="2.7.7.80" evidence="2"/>